<dbReference type="EMBL" id="REGN01010854">
    <property type="protein sequence ID" value="RMZ98305.1"/>
    <property type="molecule type" value="Genomic_DNA"/>
</dbReference>
<accession>A0A3M7PGR2</accession>
<sequence>MRAKSFGNYSFNSYENELQLGKNIRYLHCMLQRDNLVLKISLQNTLQFSAFCTPLKSILIDCAIWISIN</sequence>
<comment type="caution">
    <text evidence="1">The sequence shown here is derived from an EMBL/GenBank/DDBJ whole genome shotgun (WGS) entry which is preliminary data.</text>
</comment>
<reference evidence="1 2" key="1">
    <citation type="journal article" date="2018" name="Sci. Rep.">
        <title>Genomic signatures of local adaptation to the degree of environmental predictability in rotifers.</title>
        <authorList>
            <person name="Franch-Gras L."/>
            <person name="Hahn C."/>
            <person name="Garcia-Roger E.M."/>
            <person name="Carmona M.J."/>
            <person name="Serra M."/>
            <person name="Gomez A."/>
        </authorList>
    </citation>
    <scope>NUCLEOTIDE SEQUENCE [LARGE SCALE GENOMIC DNA]</scope>
    <source>
        <strain evidence="1">HYR1</strain>
    </source>
</reference>
<evidence type="ECO:0000313" key="1">
    <source>
        <dbReference type="EMBL" id="RMZ98305.1"/>
    </source>
</evidence>
<protein>
    <submittedName>
        <fullName evidence="1">Uncharacterized protein</fullName>
    </submittedName>
</protein>
<dbReference type="Proteomes" id="UP000276133">
    <property type="component" value="Unassembled WGS sequence"/>
</dbReference>
<keyword evidence="2" id="KW-1185">Reference proteome</keyword>
<name>A0A3M7PGR2_BRAPC</name>
<proteinExistence type="predicted"/>
<evidence type="ECO:0000313" key="2">
    <source>
        <dbReference type="Proteomes" id="UP000276133"/>
    </source>
</evidence>
<organism evidence="1 2">
    <name type="scientific">Brachionus plicatilis</name>
    <name type="common">Marine rotifer</name>
    <name type="synonym">Brachionus muelleri</name>
    <dbReference type="NCBI Taxonomy" id="10195"/>
    <lineage>
        <taxon>Eukaryota</taxon>
        <taxon>Metazoa</taxon>
        <taxon>Spiralia</taxon>
        <taxon>Gnathifera</taxon>
        <taxon>Rotifera</taxon>
        <taxon>Eurotatoria</taxon>
        <taxon>Monogononta</taxon>
        <taxon>Pseudotrocha</taxon>
        <taxon>Ploima</taxon>
        <taxon>Brachionidae</taxon>
        <taxon>Brachionus</taxon>
    </lineage>
</organism>
<dbReference type="AlphaFoldDB" id="A0A3M7PGR2"/>
<gene>
    <name evidence="1" type="ORF">BpHYR1_027631</name>
</gene>